<feature type="compositionally biased region" description="Polar residues" evidence="1">
    <location>
        <begin position="1"/>
        <end position="16"/>
    </location>
</feature>
<keyword evidence="3" id="KW-0503">Monooxygenase</keyword>
<evidence type="ECO:0000313" key="4">
    <source>
        <dbReference type="Proteomes" id="UP000315344"/>
    </source>
</evidence>
<gene>
    <name evidence="3" type="ORF">DI616_01530</name>
</gene>
<proteinExistence type="predicted"/>
<organism evidence="3 4">
    <name type="scientific">Paracoccus denitrificans</name>
    <dbReference type="NCBI Taxonomy" id="266"/>
    <lineage>
        <taxon>Bacteria</taxon>
        <taxon>Pseudomonadati</taxon>
        <taxon>Pseudomonadota</taxon>
        <taxon>Alphaproteobacteria</taxon>
        <taxon>Rhodobacterales</taxon>
        <taxon>Paracoccaceae</taxon>
        <taxon>Paracoccus</taxon>
    </lineage>
</organism>
<dbReference type="Pfam" id="PF03992">
    <property type="entry name" value="ABM"/>
    <property type="match status" value="1"/>
</dbReference>
<comment type="caution">
    <text evidence="3">The sequence shown here is derived from an EMBL/GenBank/DDBJ whole genome shotgun (WGS) entry which is preliminary data.</text>
</comment>
<protein>
    <submittedName>
        <fullName evidence="3">Antibiotic biosynthesis monooxygenase</fullName>
    </submittedName>
</protein>
<dbReference type="SUPFAM" id="SSF54909">
    <property type="entry name" value="Dimeric alpha+beta barrel"/>
    <property type="match status" value="1"/>
</dbReference>
<dbReference type="EMBL" id="VAFL01000001">
    <property type="protein sequence ID" value="TKW68702.1"/>
    <property type="molecule type" value="Genomic_DNA"/>
</dbReference>
<feature type="region of interest" description="Disordered" evidence="1">
    <location>
        <begin position="1"/>
        <end position="34"/>
    </location>
</feature>
<dbReference type="InterPro" id="IPR007138">
    <property type="entry name" value="ABM_dom"/>
</dbReference>
<feature type="domain" description="ABM" evidence="2">
    <location>
        <begin position="51"/>
        <end position="112"/>
    </location>
</feature>
<dbReference type="InterPro" id="IPR011008">
    <property type="entry name" value="Dimeric_a/b-barrel"/>
</dbReference>
<evidence type="ECO:0000313" key="3">
    <source>
        <dbReference type="EMBL" id="TKW68702.1"/>
    </source>
</evidence>
<keyword evidence="3" id="KW-0560">Oxidoreductase</keyword>
<dbReference type="AlphaFoldDB" id="A0A533IFV7"/>
<accession>A0A533IFV7</accession>
<dbReference type="GO" id="GO:0004497">
    <property type="term" value="F:monooxygenase activity"/>
    <property type="evidence" value="ECO:0007669"/>
    <property type="project" value="UniProtKB-KW"/>
</dbReference>
<reference evidence="3 4" key="1">
    <citation type="journal article" date="2017" name="Nat. Commun.">
        <title>In situ click chemistry generation of cyclooxygenase-2 inhibitors.</title>
        <authorList>
            <person name="Bhardwaj A."/>
            <person name="Kaur J."/>
            <person name="Wuest M."/>
            <person name="Wuest F."/>
        </authorList>
    </citation>
    <scope>NUCLEOTIDE SEQUENCE [LARGE SCALE GENOMIC DNA]</scope>
    <source>
        <strain evidence="3">S2_012_000_R3_94</strain>
    </source>
</reference>
<name>A0A533IFV7_PARDE</name>
<dbReference type="Proteomes" id="UP000315344">
    <property type="component" value="Unassembled WGS sequence"/>
</dbReference>
<dbReference type="Gene3D" id="3.30.70.100">
    <property type="match status" value="1"/>
</dbReference>
<sequence length="127" mass="13891">MGATSTYFQSEPSPMSCTCGHDHSAPTNLGRPEPKPGQIALSVKLICADMEQMKIALDHLPEHVALSRAEPGCLFFATAQSDDPLIWQIEELYADEAALDAHKERLASSAWAKVSAQLKREIERIDG</sequence>
<evidence type="ECO:0000259" key="2">
    <source>
        <dbReference type="Pfam" id="PF03992"/>
    </source>
</evidence>
<evidence type="ECO:0000256" key="1">
    <source>
        <dbReference type="SAM" id="MobiDB-lite"/>
    </source>
</evidence>